<feature type="signal peptide" evidence="2">
    <location>
        <begin position="1"/>
        <end position="31"/>
    </location>
</feature>
<evidence type="ECO:0000313" key="4">
    <source>
        <dbReference type="Proteomes" id="UP000217005"/>
    </source>
</evidence>
<feature type="chain" id="PRO_5012560005" evidence="2">
    <location>
        <begin position="32"/>
        <end position="330"/>
    </location>
</feature>
<evidence type="ECO:0000256" key="2">
    <source>
        <dbReference type="SAM" id="SignalP"/>
    </source>
</evidence>
<sequence>MKKSLVWGGALVVVLVAAAAALASWANQRNASDLPAYIEGANGRLEASRIDIATKYAGRLEALGVREGDQVAAGAEIGRMDSAEVRTQLAAAQAARARAEAAVARAQAETEARTARERLAQIELKHTQGLRGDDLVSPVELSRRRLQAEGESAGVSAAGAAAGEARAAQAEAQAQIARVESVLDDMTLRAPVAGRIEYRIVEPGAVLPAGGRVVTLLNTADVYMTLFLPSRVAGALRLGQEGRIVMDGLNDVVFPAKVTFVASEAQFTPKYVETRSERDKLMFRVKLQIPEEVARKHAALLKAGMTGNGYVRSDPDAAWPARLEPRLPQE</sequence>
<dbReference type="RefSeq" id="WP_094824959.1">
    <property type="nucleotide sequence ID" value="NZ_NEVL01000001.1"/>
</dbReference>
<protein>
    <submittedName>
        <fullName evidence="3">HlyD family secretion protein</fullName>
    </submittedName>
</protein>
<proteinExistence type="predicted"/>
<comment type="caution">
    <text evidence="3">The sequence shown here is derived from an EMBL/GenBank/DDBJ whole genome shotgun (WGS) entry which is preliminary data.</text>
</comment>
<dbReference type="OrthoDB" id="9778236at2"/>
<organism evidence="3 4">
    <name type="scientific">Bordetella genomosp. 1</name>
    <dbReference type="NCBI Taxonomy" id="1395607"/>
    <lineage>
        <taxon>Bacteria</taxon>
        <taxon>Pseudomonadati</taxon>
        <taxon>Pseudomonadota</taxon>
        <taxon>Betaproteobacteria</taxon>
        <taxon>Burkholderiales</taxon>
        <taxon>Alcaligenaceae</taxon>
        <taxon>Bordetella</taxon>
    </lineage>
</organism>
<keyword evidence="1" id="KW-0175">Coiled coil</keyword>
<reference evidence="3 4" key="1">
    <citation type="submission" date="2017-05" db="EMBL/GenBank/DDBJ databases">
        <title>Complete and WGS of Bordetella genogroups.</title>
        <authorList>
            <person name="Spilker T."/>
            <person name="LiPuma J."/>
        </authorList>
    </citation>
    <scope>NUCLEOTIDE SEQUENCE [LARGE SCALE GENOMIC DNA]</scope>
    <source>
        <strain evidence="3 4">AU17610</strain>
    </source>
</reference>
<dbReference type="PANTHER" id="PTHR30438:SF2">
    <property type="entry name" value="MEMBRANE PROTEIN"/>
    <property type="match status" value="1"/>
</dbReference>
<name>A0A261SUK8_9BORD</name>
<dbReference type="Gene3D" id="2.40.30.170">
    <property type="match status" value="1"/>
</dbReference>
<dbReference type="Gene3D" id="2.40.50.100">
    <property type="match status" value="1"/>
</dbReference>
<keyword evidence="2" id="KW-0732">Signal</keyword>
<dbReference type="PANTHER" id="PTHR30438">
    <property type="entry name" value="36 KDA ANTIGEN-RELATED"/>
    <property type="match status" value="1"/>
</dbReference>
<dbReference type="EMBL" id="NEVL01000001">
    <property type="protein sequence ID" value="OZI40845.1"/>
    <property type="molecule type" value="Genomic_DNA"/>
</dbReference>
<dbReference type="AlphaFoldDB" id="A0A261SUK8"/>
<dbReference type="GO" id="GO:0005886">
    <property type="term" value="C:plasma membrane"/>
    <property type="evidence" value="ECO:0007669"/>
    <property type="project" value="TreeGrafter"/>
</dbReference>
<evidence type="ECO:0000313" key="3">
    <source>
        <dbReference type="EMBL" id="OZI40845.1"/>
    </source>
</evidence>
<dbReference type="Proteomes" id="UP000217005">
    <property type="component" value="Unassembled WGS sequence"/>
</dbReference>
<accession>A0A261SUK8</accession>
<feature type="coiled-coil region" evidence="1">
    <location>
        <begin position="82"/>
        <end position="125"/>
    </location>
</feature>
<evidence type="ECO:0000256" key="1">
    <source>
        <dbReference type="SAM" id="Coils"/>
    </source>
</evidence>
<dbReference type="SUPFAM" id="SSF111369">
    <property type="entry name" value="HlyD-like secretion proteins"/>
    <property type="match status" value="1"/>
</dbReference>
<gene>
    <name evidence="3" type="ORF">CEG14_03550</name>
</gene>